<protein>
    <submittedName>
        <fullName evidence="1">Uncharacterized protein</fullName>
    </submittedName>
</protein>
<reference evidence="1 2" key="1">
    <citation type="journal article" date="2023" name="Plants (Basel)">
        <title>Bridging the Gap: Combining Genomics and Transcriptomics Approaches to Understand Stylosanthes scabra, an Orphan Legume from the Brazilian Caatinga.</title>
        <authorList>
            <person name="Ferreira-Neto J.R.C."/>
            <person name="da Silva M.D."/>
            <person name="Binneck E."/>
            <person name="de Melo N.F."/>
            <person name="da Silva R.H."/>
            <person name="de Melo A.L.T.M."/>
            <person name="Pandolfi V."/>
            <person name="Bustamante F.O."/>
            <person name="Brasileiro-Vidal A.C."/>
            <person name="Benko-Iseppon A.M."/>
        </authorList>
    </citation>
    <scope>NUCLEOTIDE SEQUENCE [LARGE SCALE GENOMIC DNA]</scope>
    <source>
        <tissue evidence="1">Leaves</tissue>
    </source>
</reference>
<accession>A0ABU6WP28</accession>
<name>A0ABU6WP28_9FABA</name>
<gene>
    <name evidence="1" type="ORF">PIB30_060988</name>
</gene>
<organism evidence="1 2">
    <name type="scientific">Stylosanthes scabra</name>
    <dbReference type="NCBI Taxonomy" id="79078"/>
    <lineage>
        <taxon>Eukaryota</taxon>
        <taxon>Viridiplantae</taxon>
        <taxon>Streptophyta</taxon>
        <taxon>Embryophyta</taxon>
        <taxon>Tracheophyta</taxon>
        <taxon>Spermatophyta</taxon>
        <taxon>Magnoliopsida</taxon>
        <taxon>eudicotyledons</taxon>
        <taxon>Gunneridae</taxon>
        <taxon>Pentapetalae</taxon>
        <taxon>rosids</taxon>
        <taxon>fabids</taxon>
        <taxon>Fabales</taxon>
        <taxon>Fabaceae</taxon>
        <taxon>Papilionoideae</taxon>
        <taxon>50 kb inversion clade</taxon>
        <taxon>dalbergioids sensu lato</taxon>
        <taxon>Dalbergieae</taxon>
        <taxon>Pterocarpus clade</taxon>
        <taxon>Stylosanthes</taxon>
    </lineage>
</organism>
<sequence>MIYQELRGYRDTMITCDFQILLNPKTVVPRLLGFMIPSYLASPRFSKGRLTPLNPVDSAMRAWRAFVIWPVQNPSPMDLACFATPSYRDTREPLGRWSEVRGYLAPKFPHRNLGRTSLEEWTGGAGRATLKDTLKLNVSRVLEVMESISEPKYNAVEILVFSVIGLPNFGLWACPEQCPKLVNSVCWVCEFPQQCPCPECPKPSKTWLQVSFGGLR</sequence>
<dbReference type="EMBL" id="JASCZI010181789">
    <property type="protein sequence ID" value="MED6185853.1"/>
    <property type="molecule type" value="Genomic_DNA"/>
</dbReference>
<keyword evidence="2" id="KW-1185">Reference proteome</keyword>
<evidence type="ECO:0000313" key="2">
    <source>
        <dbReference type="Proteomes" id="UP001341840"/>
    </source>
</evidence>
<evidence type="ECO:0000313" key="1">
    <source>
        <dbReference type="EMBL" id="MED6185853.1"/>
    </source>
</evidence>
<proteinExistence type="predicted"/>
<comment type="caution">
    <text evidence="1">The sequence shown here is derived from an EMBL/GenBank/DDBJ whole genome shotgun (WGS) entry which is preliminary data.</text>
</comment>
<dbReference type="Proteomes" id="UP001341840">
    <property type="component" value="Unassembled WGS sequence"/>
</dbReference>